<dbReference type="OrthoDB" id="527990at2759"/>
<dbReference type="VEuPathDB" id="TrichDB:TVAGG3_0750890"/>
<reference evidence="8" key="1">
    <citation type="submission" date="2006-10" db="EMBL/GenBank/DDBJ databases">
        <authorList>
            <person name="Amadeo P."/>
            <person name="Zhao Q."/>
            <person name="Wortman J."/>
            <person name="Fraser-Liggett C."/>
            <person name="Carlton J."/>
        </authorList>
    </citation>
    <scope>NUCLEOTIDE SEQUENCE</scope>
    <source>
        <strain evidence="8">G3</strain>
    </source>
</reference>
<name>A2FZ30_TRIV3</name>
<organism evidence="8 9">
    <name type="scientific">Trichomonas vaginalis (strain ATCC PRA-98 / G3)</name>
    <dbReference type="NCBI Taxonomy" id="412133"/>
    <lineage>
        <taxon>Eukaryota</taxon>
        <taxon>Metamonada</taxon>
        <taxon>Parabasalia</taxon>
        <taxon>Trichomonadida</taxon>
        <taxon>Trichomonadidae</taxon>
        <taxon>Trichomonas</taxon>
    </lineage>
</organism>
<keyword evidence="9" id="KW-1185">Reference proteome</keyword>
<dbReference type="Gene3D" id="3.10.170.20">
    <property type="match status" value="1"/>
</dbReference>
<keyword evidence="3" id="KW-0645">Protease</keyword>
<dbReference type="GO" id="GO:0004222">
    <property type="term" value="F:metalloendopeptidase activity"/>
    <property type="evidence" value="ECO:0007669"/>
    <property type="project" value="InterPro"/>
</dbReference>
<evidence type="ECO:0000256" key="7">
    <source>
        <dbReference type="ARBA" id="ARBA00023049"/>
    </source>
</evidence>
<dbReference type="InterPro" id="IPR001577">
    <property type="entry name" value="Peptidase_M8"/>
</dbReference>
<dbReference type="EMBL" id="DS114161">
    <property type="protein sequence ID" value="EAX89844.1"/>
    <property type="molecule type" value="Genomic_DNA"/>
</dbReference>
<dbReference type="Proteomes" id="UP000001542">
    <property type="component" value="Unassembled WGS sequence"/>
</dbReference>
<dbReference type="PANTHER" id="PTHR10942:SF0">
    <property type="entry name" value="LEISHMANOLYSIN-LIKE PEPTIDASE"/>
    <property type="match status" value="1"/>
</dbReference>
<dbReference type="GO" id="GO:0016020">
    <property type="term" value="C:membrane"/>
    <property type="evidence" value="ECO:0007669"/>
    <property type="project" value="InterPro"/>
</dbReference>
<evidence type="ECO:0000256" key="1">
    <source>
        <dbReference type="ARBA" id="ARBA00001947"/>
    </source>
</evidence>
<keyword evidence="7" id="KW-0482">Metalloprotease</keyword>
<evidence type="ECO:0000256" key="6">
    <source>
        <dbReference type="ARBA" id="ARBA00022833"/>
    </source>
</evidence>
<evidence type="ECO:0000256" key="4">
    <source>
        <dbReference type="ARBA" id="ARBA00022723"/>
    </source>
</evidence>
<dbReference type="SMR" id="A2FZ30"/>
<keyword evidence="4" id="KW-0479">Metal-binding</keyword>
<accession>A2FZ30</accession>
<keyword evidence="6" id="KW-0862">Zinc</keyword>
<dbReference type="GO" id="GO:0006508">
    <property type="term" value="P:proteolysis"/>
    <property type="evidence" value="ECO:0007669"/>
    <property type="project" value="UniProtKB-KW"/>
</dbReference>
<dbReference type="RefSeq" id="XP_001302774.1">
    <property type="nucleotide sequence ID" value="XM_001302773.1"/>
</dbReference>
<dbReference type="PANTHER" id="PTHR10942">
    <property type="entry name" value="LEISHMANOLYSIN-LIKE PEPTIDASE"/>
    <property type="match status" value="1"/>
</dbReference>
<evidence type="ECO:0000256" key="5">
    <source>
        <dbReference type="ARBA" id="ARBA00022801"/>
    </source>
</evidence>
<dbReference type="AlphaFoldDB" id="A2FZ30"/>
<gene>
    <name evidence="8" type="ORF">TVAG_448750</name>
</gene>
<protein>
    <recommendedName>
        <fullName evidence="10">GP63-like</fullName>
    </recommendedName>
</protein>
<evidence type="ECO:0000313" key="8">
    <source>
        <dbReference type="EMBL" id="EAX89844.1"/>
    </source>
</evidence>
<dbReference type="GO" id="GO:0046872">
    <property type="term" value="F:metal ion binding"/>
    <property type="evidence" value="ECO:0007669"/>
    <property type="project" value="UniProtKB-KW"/>
</dbReference>
<dbReference type="GO" id="GO:0007155">
    <property type="term" value="P:cell adhesion"/>
    <property type="evidence" value="ECO:0007669"/>
    <property type="project" value="InterPro"/>
</dbReference>
<dbReference type="KEGG" id="tva:4747520"/>
<evidence type="ECO:0008006" key="10">
    <source>
        <dbReference type="Google" id="ProtNLM"/>
    </source>
</evidence>
<comment type="cofactor">
    <cofactor evidence="1">
        <name>Zn(2+)</name>
        <dbReference type="ChEBI" id="CHEBI:29105"/>
    </cofactor>
</comment>
<reference evidence="8" key="2">
    <citation type="journal article" date="2007" name="Science">
        <title>Draft genome sequence of the sexually transmitted pathogen Trichomonas vaginalis.</title>
        <authorList>
            <person name="Carlton J.M."/>
            <person name="Hirt R.P."/>
            <person name="Silva J.C."/>
            <person name="Delcher A.L."/>
            <person name="Schatz M."/>
            <person name="Zhao Q."/>
            <person name="Wortman J.R."/>
            <person name="Bidwell S.L."/>
            <person name="Alsmark U.C.M."/>
            <person name="Besteiro S."/>
            <person name="Sicheritz-Ponten T."/>
            <person name="Noel C.J."/>
            <person name="Dacks J.B."/>
            <person name="Foster P.G."/>
            <person name="Simillion C."/>
            <person name="Van de Peer Y."/>
            <person name="Miranda-Saavedra D."/>
            <person name="Barton G.J."/>
            <person name="Westrop G.D."/>
            <person name="Mueller S."/>
            <person name="Dessi D."/>
            <person name="Fiori P.L."/>
            <person name="Ren Q."/>
            <person name="Paulsen I."/>
            <person name="Zhang H."/>
            <person name="Bastida-Corcuera F.D."/>
            <person name="Simoes-Barbosa A."/>
            <person name="Brown M.T."/>
            <person name="Hayes R.D."/>
            <person name="Mukherjee M."/>
            <person name="Okumura C.Y."/>
            <person name="Schneider R."/>
            <person name="Smith A.J."/>
            <person name="Vanacova S."/>
            <person name="Villalvazo M."/>
            <person name="Haas B.J."/>
            <person name="Pertea M."/>
            <person name="Feldblyum T.V."/>
            <person name="Utterback T.R."/>
            <person name="Shu C.L."/>
            <person name="Osoegawa K."/>
            <person name="de Jong P.J."/>
            <person name="Hrdy I."/>
            <person name="Horvathova L."/>
            <person name="Zubacova Z."/>
            <person name="Dolezal P."/>
            <person name="Malik S.B."/>
            <person name="Logsdon J.M. Jr."/>
            <person name="Henze K."/>
            <person name="Gupta A."/>
            <person name="Wang C.C."/>
            <person name="Dunne R.L."/>
            <person name="Upcroft J.A."/>
            <person name="Upcroft P."/>
            <person name="White O."/>
            <person name="Salzberg S.L."/>
            <person name="Tang P."/>
            <person name="Chiu C.-H."/>
            <person name="Lee Y.-S."/>
            <person name="Embley T.M."/>
            <person name="Coombs G.H."/>
            <person name="Mottram J.C."/>
            <person name="Tachezy J."/>
            <person name="Fraser-Liggett C.M."/>
            <person name="Johnson P.J."/>
        </authorList>
    </citation>
    <scope>NUCLEOTIDE SEQUENCE [LARGE SCALE GENOMIC DNA]</scope>
    <source>
        <strain evidence="8">G3</strain>
    </source>
</reference>
<dbReference type="VEuPathDB" id="TrichDB:TVAG_448750"/>
<sequence length="158" mass="17651">MISGDNTDVQIDVFVRPFGCETKQALTAIVQIDEATSRPIQSVMFINSKKIPKTAQSATTDDSRVFWSLVHETLHAIGISSILFPKFHPTTSNDPYSNSNTFRSGKRNFLITPNAHTFAINHYDRNTLSINGESFASGIELDTFPESTSSHPNIRRYL</sequence>
<comment type="similarity">
    <text evidence="2">Belongs to the peptidase M8 family.</text>
</comment>
<evidence type="ECO:0000313" key="9">
    <source>
        <dbReference type="Proteomes" id="UP000001542"/>
    </source>
</evidence>
<proteinExistence type="inferred from homology"/>
<keyword evidence="5" id="KW-0378">Hydrolase</keyword>
<dbReference type="InParanoid" id="A2FZ30"/>
<evidence type="ECO:0000256" key="3">
    <source>
        <dbReference type="ARBA" id="ARBA00022670"/>
    </source>
</evidence>
<evidence type="ECO:0000256" key="2">
    <source>
        <dbReference type="ARBA" id="ARBA00005860"/>
    </source>
</evidence>